<feature type="compositionally biased region" description="Polar residues" evidence="1">
    <location>
        <begin position="194"/>
        <end position="210"/>
    </location>
</feature>
<feature type="compositionally biased region" description="Acidic residues" evidence="1">
    <location>
        <begin position="307"/>
        <end position="318"/>
    </location>
</feature>
<organism evidence="2 3">
    <name type="scientific">Cordylochernes scorpioides</name>
    <dbReference type="NCBI Taxonomy" id="51811"/>
    <lineage>
        <taxon>Eukaryota</taxon>
        <taxon>Metazoa</taxon>
        <taxon>Ecdysozoa</taxon>
        <taxon>Arthropoda</taxon>
        <taxon>Chelicerata</taxon>
        <taxon>Arachnida</taxon>
        <taxon>Pseudoscorpiones</taxon>
        <taxon>Cheliferoidea</taxon>
        <taxon>Chernetidae</taxon>
        <taxon>Cordylochernes</taxon>
    </lineage>
</organism>
<feature type="compositionally biased region" description="Basic residues" evidence="1">
    <location>
        <begin position="287"/>
        <end position="302"/>
    </location>
</feature>
<dbReference type="Proteomes" id="UP001235939">
    <property type="component" value="Chromosome 23"/>
</dbReference>
<evidence type="ECO:0000313" key="2">
    <source>
        <dbReference type="EMBL" id="UYV83254.1"/>
    </source>
</evidence>
<name>A0ABY6LRS2_9ARAC</name>
<dbReference type="InterPro" id="IPR036397">
    <property type="entry name" value="RNaseH_sf"/>
</dbReference>
<feature type="compositionally biased region" description="Basic and acidic residues" evidence="1">
    <location>
        <begin position="160"/>
        <end position="179"/>
    </location>
</feature>
<feature type="compositionally biased region" description="Acidic residues" evidence="1">
    <location>
        <begin position="231"/>
        <end position="258"/>
    </location>
</feature>
<feature type="compositionally biased region" description="Basic and acidic residues" evidence="1">
    <location>
        <begin position="259"/>
        <end position="269"/>
    </location>
</feature>
<feature type="region of interest" description="Disordered" evidence="1">
    <location>
        <begin position="127"/>
        <end position="496"/>
    </location>
</feature>
<feature type="compositionally biased region" description="Basic and acidic residues" evidence="1">
    <location>
        <begin position="417"/>
        <end position="430"/>
    </location>
</feature>
<evidence type="ECO:0000313" key="3">
    <source>
        <dbReference type="Proteomes" id="UP001235939"/>
    </source>
</evidence>
<dbReference type="EMBL" id="CP092885">
    <property type="protein sequence ID" value="UYV83254.1"/>
    <property type="molecule type" value="Genomic_DNA"/>
</dbReference>
<feature type="compositionally biased region" description="Basic and acidic residues" evidence="1">
    <location>
        <begin position="356"/>
        <end position="367"/>
    </location>
</feature>
<dbReference type="Gene3D" id="3.30.420.10">
    <property type="entry name" value="Ribonuclease H-like superfamily/Ribonuclease H"/>
    <property type="match status" value="1"/>
</dbReference>
<proteinExistence type="predicted"/>
<gene>
    <name evidence="2" type="ORF">LAZ67_23000301</name>
</gene>
<feature type="compositionally biased region" description="Basic residues" evidence="1">
    <location>
        <begin position="180"/>
        <end position="191"/>
    </location>
</feature>
<feature type="compositionally biased region" description="Basic and acidic residues" evidence="1">
    <location>
        <begin position="378"/>
        <end position="407"/>
    </location>
</feature>
<reference evidence="2 3" key="1">
    <citation type="submission" date="2022-03" db="EMBL/GenBank/DDBJ databases">
        <title>A chromosomal length assembly of Cordylochernes scorpioides.</title>
        <authorList>
            <person name="Zeh D."/>
            <person name="Zeh J."/>
        </authorList>
    </citation>
    <scope>NUCLEOTIDE SEQUENCE [LARGE SCALE GENOMIC DNA]</scope>
    <source>
        <strain evidence="2">IN4F17</strain>
        <tissue evidence="2">Whole Body</tissue>
    </source>
</reference>
<keyword evidence="3" id="KW-1185">Reference proteome</keyword>
<protein>
    <submittedName>
        <fullName evidence="2">Uncharacterized protein</fullName>
    </submittedName>
</protein>
<dbReference type="InterPro" id="IPR036691">
    <property type="entry name" value="Endo/exonu/phosph_ase_sf"/>
</dbReference>
<dbReference type="SUPFAM" id="SSF56219">
    <property type="entry name" value="DNase I-like"/>
    <property type="match status" value="1"/>
</dbReference>
<sequence>MLITIFDSRGIIHKEFVPAGQTITGEYYLNFLKRLIARICRIRPEYRDEDSWCLLHDNAPSHSSLIVRRFLAKNNYIVGKPCNYKTNLKLVKDPNEKPFLSLLLPYIHSIISGYQVVTLDATMSSEVESPELEESPAKAEKAAGGRRNPRRSTRNANPIKSEDSPESRKPSRKGSETRVTRSKSNRSRKKSGSPTFRSSKGSLGMDSQESPAARVKSSRRASSRVNYKESEGEEDPLPELPKEEEEFKSEDDWDDSEGGEGKKKKEASSKRSPAKSRRTVAKEGKSRSRTSRSKRSDRSKRGKKDETEEEEDDEESNKEDEKSDEKEASVDSDKKDLPTDEEEAKKTSDAGNAVNEEVKEVINKEPTENQVEEVPPSDNKDPADADPEKKEEKQDPSSQESAKRKLEEVEENDESEEARKKPKLETEVVKSNESSYHRSSPVIVENKQFSEASKETPMEVDTNDGDSTAVTTNETSTNDSTEHSHPLEPSINGSSLLTKHTQSIPGLYIANPSLPPEKIDHLRPYTFTLVSYNLQGPDSTLKENNCANEIKSRMADIVCLQSITSSFFTEKIQSISKELGYHDVMTDGLALLYKPNVFEIVSNSPISLHSLIERDLEGKPAEVVEAAMKYLKDLCCKAYVVELRSLLEGSHLLRLCNVALPALLDPSCTTLLMCRLLKEINSSPDLPHILCGEFNPVNWVSQVLVTGYISDELDQEMRRRKDIFLSNQEAISLVEVLPNLHSNTSLQYTNCYTTVMGSQKSSGGSEQVWASANSLGTLGVWEPALALQARLAFSE</sequence>
<accession>A0ABY6LRS2</accession>
<dbReference type="Gene3D" id="3.60.10.10">
    <property type="entry name" value="Endonuclease/exonuclease/phosphatase"/>
    <property type="match status" value="1"/>
</dbReference>
<feature type="compositionally biased region" description="Basic and acidic residues" evidence="1">
    <location>
        <begin position="319"/>
        <end position="348"/>
    </location>
</feature>
<evidence type="ECO:0000256" key="1">
    <source>
        <dbReference type="SAM" id="MobiDB-lite"/>
    </source>
</evidence>